<dbReference type="GeneTree" id="ENSGT00390000003070"/>
<name>A0A9J8BNK3_CYPCA</name>
<dbReference type="PANTHER" id="PTHR21575:SF12">
    <property type="entry name" value="PROTEIN HID1"/>
    <property type="match status" value="1"/>
</dbReference>
<evidence type="ECO:0000313" key="2">
    <source>
        <dbReference type="Proteomes" id="UP001108240"/>
    </source>
</evidence>
<sequence>MGNSDSKLNFRKAVIQLTTKTQPVEASEDVFWDQFWTDVNLTAQDMFALVPAAEIRAVREESPSNLATLCYKAVERLVLNADSGCVCERDRQTVLSCIRLLTRILPYIFEDPDWRGFFWSTVPKVGKTDESDDECTRPLAESLLTAISDLLFCPDFTVESHGRTSDGPSDIQSIDSCEFIWEAGVGFAQSPPLNHTHDSSRAELLKLLLTCFSEEMYQSPSDTHTPNPWVSFFCSRENRHALPLFTSLLNVVCAYDPVGYGIPYNHLMFSDQRGMLAELALQTLIVSLEQELVDHSNTSPNPSTNTDTCSADYNKNTAAEGCENLFVNYLSRIHREEDFHFILRGISRLLNNPLLQTYLPHSCKKIQFHQELLVLFWKLCDLNKKFLFYVLKSSDVLDILVPILFYLNDARTNQSRVGLVHICVFILLLLSGERNFGVRLNKPYSVRVPMDISVFAGTHADLLIVVFHKIITSGHQRLQPLYDCLLTIIVNVSPYLKSLSMVAANKLLHLLEVFSSPWFLFCSPVNHHLVFFLLEVFNNIIQYQFDGNFNLVYGIIRKRNLFHQLANLPTDVSSIQKALQRKRRSNTPYKTTPVQTGTLNASLKAMPRIDKLTETSQVSEDGTTLSLQQKVQHHLMTLTFNLQYFVLVISIQKRVSSSSDWAPTPDWVLSWKSKLPLQTIMRLLQVLVPQVEKICIDKGLTDESEILKFLQHGTLVGLLPVPHPILIRKYQANEGTALWFRTYMWGIIYLRNEDPPVWYDTDVKLFEIQRI</sequence>
<protein>
    <submittedName>
        <fullName evidence="1">HID1 domain containing b</fullName>
    </submittedName>
</protein>
<dbReference type="Ensembl" id="ENSCCRT00000156918.1">
    <property type="protein sequence ID" value="ENSCCRP00000158063.1"/>
    <property type="gene ID" value="ENSCCRG00000011205.2"/>
</dbReference>
<dbReference type="PANTHER" id="PTHR21575">
    <property type="entry name" value="PROTEIN HID1"/>
    <property type="match status" value="1"/>
</dbReference>
<reference evidence="1" key="1">
    <citation type="submission" date="2025-08" db="UniProtKB">
        <authorList>
            <consortium name="Ensembl"/>
        </authorList>
    </citation>
    <scope>IDENTIFICATION</scope>
</reference>
<organism evidence="1 2">
    <name type="scientific">Cyprinus carpio carpio</name>
    <dbReference type="NCBI Taxonomy" id="630221"/>
    <lineage>
        <taxon>Eukaryota</taxon>
        <taxon>Metazoa</taxon>
        <taxon>Chordata</taxon>
        <taxon>Craniata</taxon>
        <taxon>Vertebrata</taxon>
        <taxon>Euteleostomi</taxon>
        <taxon>Actinopterygii</taxon>
        <taxon>Neopterygii</taxon>
        <taxon>Teleostei</taxon>
        <taxon>Ostariophysi</taxon>
        <taxon>Cypriniformes</taxon>
        <taxon>Cyprinidae</taxon>
        <taxon>Cyprininae</taxon>
        <taxon>Cyprinus</taxon>
    </lineage>
</organism>
<dbReference type="Pfam" id="PF12722">
    <property type="entry name" value="Hid1"/>
    <property type="match status" value="2"/>
</dbReference>
<dbReference type="GO" id="GO:0016020">
    <property type="term" value="C:membrane"/>
    <property type="evidence" value="ECO:0007669"/>
    <property type="project" value="TreeGrafter"/>
</dbReference>
<evidence type="ECO:0000313" key="1">
    <source>
        <dbReference type="Ensembl" id="ENSCCRP00000158063.1"/>
    </source>
</evidence>
<dbReference type="Proteomes" id="UP001108240">
    <property type="component" value="Unplaced"/>
</dbReference>
<proteinExistence type="predicted"/>
<keyword evidence="2" id="KW-1185">Reference proteome</keyword>
<accession>A0A9J8BNK3</accession>
<dbReference type="AlphaFoldDB" id="A0A9J8BNK3"/>
<dbReference type="InterPro" id="IPR026705">
    <property type="entry name" value="Hid-1/Ecm30"/>
</dbReference>
<reference evidence="1" key="2">
    <citation type="submission" date="2025-09" db="UniProtKB">
        <authorList>
            <consortium name="Ensembl"/>
        </authorList>
    </citation>
    <scope>IDENTIFICATION</scope>
</reference>
<dbReference type="GO" id="GO:0005797">
    <property type="term" value="C:Golgi medial cisterna"/>
    <property type="evidence" value="ECO:0007669"/>
    <property type="project" value="TreeGrafter"/>
</dbReference>
<dbReference type="GO" id="GO:0000138">
    <property type="term" value="C:Golgi trans cisterna"/>
    <property type="evidence" value="ECO:0007669"/>
    <property type="project" value="TreeGrafter"/>
</dbReference>